<gene>
    <name evidence="1" type="ORF">A3B35_02260</name>
</gene>
<sequence length="460" mass="51475">MLEIFGRKKLDQPDRQKKVLDDMPVQSNYAAAVVDAFDRHFGHEASDERREMVQEILKAFFDETLRNADMYSSSEKYEVKYPWGVIDTGTIAKKLYEKMAKTKIGSLKPYTEFLQEKGIQTAPSENKEFIFGSLLFPMHGTPFLYQEEALHQVIQCLPSAFEAIAGGYEPETMKVYTLGSPTNLLGTMSDTLLKKVGAEGAFAAFGSLYAEQIESILSQDSSPRSSVLLSGTSLGGALVTETARHLLESENKMVTQKPEEQKPKLHILLQTAPASTHTPPGLKALQTALGFALDSSHATRRDEYVAAAWKGEQKFVDDVNAAFARRSEKPMHVNMSPDQKKMKQKGLRALVGNLLKGKEIPKGMKVTEIVGLDDLLTFSPIFEAKAGIQRMTRKNYLKRYLVTKEGEGGERKRYGIAMPHVPPFYRENELKRLDRAAEFMERAKHGTLISAKRESPSTLE</sequence>
<evidence type="ECO:0000313" key="2">
    <source>
        <dbReference type="Proteomes" id="UP000177215"/>
    </source>
</evidence>
<dbReference type="STRING" id="1798515.A3B35_02260"/>
<name>A0A1F6EW91_9BACT</name>
<comment type="caution">
    <text evidence="1">The sequence shown here is derived from an EMBL/GenBank/DDBJ whole genome shotgun (WGS) entry which is preliminary data.</text>
</comment>
<proteinExistence type="predicted"/>
<dbReference type="AlphaFoldDB" id="A0A1F6EW91"/>
<dbReference type="EMBL" id="MFMC01000004">
    <property type="protein sequence ID" value="OGG77843.1"/>
    <property type="molecule type" value="Genomic_DNA"/>
</dbReference>
<accession>A0A1F6EW91</accession>
<dbReference type="Proteomes" id="UP000177215">
    <property type="component" value="Unassembled WGS sequence"/>
</dbReference>
<protein>
    <submittedName>
        <fullName evidence="1">Uncharacterized protein</fullName>
    </submittedName>
</protein>
<organism evidence="1 2">
    <name type="scientific">Candidatus Kaiserbacteria bacterium RIFCSPLOWO2_01_FULL_54_24</name>
    <dbReference type="NCBI Taxonomy" id="1798515"/>
    <lineage>
        <taxon>Bacteria</taxon>
        <taxon>Candidatus Kaiseribacteriota</taxon>
    </lineage>
</organism>
<evidence type="ECO:0000313" key="1">
    <source>
        <dbReference type="EMBL" id="OGG77843.1"/>
    </source>
</evidence>
<reference evidence="1 2" key="1">
    <citation type="journal article" date="2016" name="Nat. Commun.">
        <title>Thousands of microbial genomes shed light on interconnected biogeochemical processes in an aquifer system.</title>
        <authorList>
            <person name="Anantharaman K."/>
            <person name="Brown C.T."/>
            <person name="Hug L.A."/>
            <person name="Sharon I."/>
            <person name="Castelle C.J."/>
            <person name="Probst A.J."/>
            <person name="Thomas B.C."/>
            <person name="Singh A."/>
            <person name="Wilkins M.J."/>
            <person name="Karaoz U."/>
            <person name="Brodie E.L."/>
            <person name="Williams K.H."/>
            <person name="Hubbard S.S."/>
            <person name="Banfield J.F."/>
        </authorList>
    </citation>
    <scope>NUCLEOTIDE SEQUENCE [LARGE SCALE GENOMIC DNA]</scope>
</reference>